<dbReference type="PANTHER" id="PTHR21708:SF30">
    <property type="entry name" value="2-DEHYDROPANTOATE 2-REDUCTASE-RELATED"/>
    <property type="match status" value="1"/>
</dbReference>
<reference evidence="9" key="1">
    <citation type="submission" date="2016-04" db="EMBL/GenBank/DDBJ databases">
        <authorList>
            <person name="Evans L.H."/>
            <person name="Alamgir A."/>
            <person name="Owens N."/>
            <person name="Weber N.D."/>
            <person name="Virtaneva K."/>
            <person name="Barbian K."/>
            <person name="Babar A."/>
            <person name="Rosenke K."/>
        </authorList>
    </citation>
    <scope>NUCLEOTIDE SEQUENCE [LARGE SCALE GENOMIC DNA]</scope>
    <source>
        <strain evidence="9">CBS 101.48</strain>
    </source>
</reference>
<dbReference type="GO" id="GO:0033178">
    <property type="term" value="C:proton-transporting two-sector ATPase complex, catalytic domain"/>
    <property type="evidence" value="ECO:0007669"/>
    <property type="project" value="InterPro"/>
</dbReference>
<dbReference type="InterPro" id="IPR013752">
    <property type="entry name" value="KPA_reductase"/>
</dbReference>
<comment type="similarity">
    <text evidence="2">Belongs to the ketopantoate reductase family.</text>
</comment>
<dbReference type="FunCoup" id="A0A163MRB4">
    <property type="interactions" value="346"/>
</dbReference>
<dbReference type="InterPro" id="IPR003710">
    <property type="entry name" value="ApbA"/>
</dbReference>
<keyword evidence="3" id="KW-0813">Transport</keyword>
<dbReference type="Gene3D" id="6.10.250.1620">
    <property type="match status" value="1"/>
</dbReference>
<dbReference type="SUPFAM" id="SSF51735">
    <property type="entry name" value="NAD(P)-binding Rossmann-fold domains"/>
    <property type="match status" value="1"/>
</dbReference>
<dbReference type="SUPFAM" id="SSF160527">
    <property type="entry name" value="V-type ATPase subunit E-like"/>
    <property type="match status" value="1"/>
</dbReference>
<evidence type="ECO:0000259" key="7">
    <source>
        <dbReference type="Pfam" id="PF02558"/>
    </source>
</evidence>
<dbReference type="AlphaFoldDB" id="A0A163MRB4"/>
<dbReference type="STRING" id="4829.A0A163MRB4"/>
<evidence type="ECO:0000256" key="5">
    <source>
        <dbReference type="ARBA" id="ARBA00023002"/>
    </source>
</evidence>
<keyword evidence="4" id="KW-0521">NADP</keyword>
<dbReference type="GO" id="GO:0046961">
    <property type="term" value="F:proton-transporting ATPase activity, rotational mechanism"/>
    <property type="evidence" value="ECO:0007669"/>
    <property type="project" value="InterPro"/>
</dbReference>
<dbReference type="GO" id="GO:0005737">
    <property type="term" value="C:cytoplasm"/>
    <property type="evidence" value="ECO:0007669"/>
    <property type="project" value="TreeGrafter"/>
</dbReference>
<protein>
    <recommendedName>
        <fullName evidence="11">2-dehydropantoate 2-reductase</fullName>
    </recommendedName>
</protein>
<evidence type="ECO:0000256" key="1">
    <source>
        <dbReference type="ARBA" id="ARBA00005901"/>
    </source>
</evidence>
<evidence type="ECO:0000256" key="6">
    <source>
        <dbReference type="ARBA" id="ARBA00023065"/>
    </source>
</evidence>
<evidence type="ECO:0000256" key="3">
    <source>
        <dbReference type="ARBA" id="ARBA00022448"/>
    </source>
</evidence>
<dbReference type="FunFam" id="1.10.1040.10:FF:000017">
    <property type="entry name" value="2-dehydropantoate 2-reductase"/>
    <property type="match status" value="1"/>
</dbReference>
<evidence type="ECO:0008006" key="11">
    <source>
        <dbReference type="Google" id="ProtNLM"/>
    </source>
</evidence>
<dbReference type="PANTHER" id="PTHR21708">
    <property type="entry name" value="PROBABLE 2-DEHYDROPANTOATE 2-REDUCTASE"/>
    <property type="match status" value="1"/>
</dbReference>
<organism evidence="9">
    <name type="scientific">Absidia glauca</name>
    <name type="common">Pin mould</name>
    <dbReference type="NCBI Taxonomy" id="4829"/>
    <lineage>
        <taxon>Eukaryota</taxon>
        <taxon>Fungi</taxon>
        <taxon>Fungi incertae sedis</taxon>
        <taxon>Mucoromycota</taxon>
        <taxon>Mucoromycotina</taxon>
        <taxon>Mucoromycetes</taxon>
        <taxon>Mucorales</taxon>
        <taxon>Cunninghamellaceae</taxon>
        <taxon>Absidia</taxon>
    </lineage>
</organism>
<dbReference type="InterPro" id="IPR013332">
    <property type="entry name" value="KPR_N"/>
</dbReference>
<dbReference type="NCBIfam" id="TIGR00745">
    <property type="entry name" value="apbA_panE"/>
    <property type="match status" value="1"/>
</dbReference>
<accession>A0A163MRB4</accession>
<dbReference type="Pfam" id="PF08546">
    <property type="entry name" value="ApbA_C"/>
    <property type="match status" value="1"/>
</dbReference>
<dbReference type="OrthoDB" id="10263003at2759"/>
<dbReference type="Gene3D" id="1.10.1040.10">
    <property type="entry name" value="N-(1-d-carboxylethyl)-l-norvaline Dehydrogenase, domain 2"/>
    <property type="match status" value="1"/>
</dbReference>
<dbReference type="InterPro" id="IPR036291">
    <property type="entry name" value="NAD(P)-bd_dom_sf"/>
</dbReference>
<evidence type="ECO:0000313" key="10">
    <source>
        <dbReference type="Proteomes" id="UP000078561"/>
    </source>
</evidence>
<dbReference type="InterPro" id="IPR038495">
    <property type="entry name" value="ATPase_E_C"/>
</dbReference>
<dbReference type="EMBL" id="LT554853">
    <property type="protein sequence ID" value="SAM07811.1"/>
    <property type="molecule type" value="Genomic_DNA"/>
</dbReference>
<keyword evidence="5" id="KW-0560">Oxidoreductase</keyword>
<dbReference type="Pfam" id="PF01991">
    <property type="entry name" value="vATP-synt_E"/>
    <property type="match status" value="1"/>
</dbReference>
<dbReference type="InterPro" id="IPR051402">
    <property type="entry name" value="KPR-Related"/>
</dbReference>
<sequence>MPSILIVGTGAIGAIYGWRLSQSAQVTTVCRSNYSVVQEHGFSIDSKKFGQEVFRPYRVVRTVTEAVEANGSTPFDYILVTLKALPDMYSTTDIIGPAVTPGKTTIVLLQNGLGVEEPVVAQFPTNPLVSIVAYIGTSQTSPGHILMVGGEYLVVGNYLASKVDNTAQRQLLLDLFEKGGVTFTAEDDVERIRWQKLFWNAAFSSVCTLTGMNTTEVLNNKAGLDGVKSVMKEMILTANAMGYDFDVESQMDAMIKGSATNVPNYKPSMQLDYERKQQMEVEVILGTPLRRAKAKGMAVPYLELIYNLCSAANARNLLHNTSSLGTLLPRTSFSISDVGDQIRNYFVTLRRQTLLPLFSSLFFHSSPPLTTIQPLSIMTTVRALNDDEVFNEMKKMVAFIKQEALEKAREIKVKADEEFNIEKAKIVRQESLNIEAVFERKIKQAEVQKRISQSNHINKARLRTLQEREHVLDDLFEETRGRTQQLDKDESGYSDLLNKLVLQGAYTLMESDLAIRCREQDVDKVKDAANYAKEHFEQTLKSALNITIGDDYLPSSNAGGVVLTGLKGKIVVDNTLEARLEIVKEDMLPQLRVILFGHSPSRKFFN</sequence>
<dbReference type="Proteomes" id="UP000078561">
    <property type="component" value="Unassembled WGS sequence"/>
</dbReference>
<dbReference type="InterPro" id="IPR002842">
    <property type="entry name" value="ATPase_V1_Esu"/>
</dbReference>
<evidence type="ECO:0000256" key="2">
    <source>
        <dbReference type="ARBA" id="ARBA00007870"/>
    </source>
</evidence>
<dbReference type="InParanoid" id="A0A163MRB4"/>
<dbReference type="Gene3D" id="3.40.50.720">
    <property type="entry name" value="NAD(P)-binding Rossmann-like Domain"/>
    <property type="match status" value="1"/>
</dbReference>
<dbReference type="GO" id="GO:0008677">
    <property type="term" value="F:2-dehydropantoate 2-reductase activity"/>
    <property type="evidence" value="ECO:0007669"/>
    <property type="project" value="InterPro"/>
</dbReference>
<proteinExistence type="inferred from homology"/>
<keyword evidence="10" id="KW-1185">Reference proteome</keyword>
<dbReference type="SUPFAM" id="SSF48179">
    <property type="entry name" value="6-phosphogluconate dehydrogenase C-terminal domain-like"/>
    <property type="match status" value="1"/>
</dbReference>
<dbReference type="InterPro" id="IPR013328">
    <property type="entry name" value="6PGD_dom2"/>
</dbReference>
<feature type="domain" description="Ketopantoate reductase N-terminal" evidence="7">
    <location>
        <begin position="4"/>
        <end position="158"/>
    </location>
</feature>
<dbReference type="InterPro" id="IPR008927">
    <property type="entry name" value="6-PGluconate_DH-like_C_sf"/>
</dbReference>
<keyword evidence="6" id="KW-0406">Ion transport</keyword>
<dbReference type="Gene3D" id="3.30.2320.30">
    <property type="entry name" value="ATP synthase, E subunit, C-terminal"/>
    <property type="match status" value="1"/>
</dbReference>
<name>A0A163MRB4_ABSGL</name>
<comment type="similarity">
    <text evidence="1">Belongs to the V-ATPase E subunit family.</text>
</comment>
<gene>
    <name evidence="9" type="primary">ABSGL_13468.1 scaffold 14165</name>
</gene>
<dbReference type="HAMAP" id="MF_00311">
    <property type="entry name" value="ATP_synth_E_arch"/>
    <property type="match status" value="1"/>
</dbReference>
<evidence type="ECO:0000256" key="4">
    <source>
        <dbReference type="ARBA" id="ARBA00022857"/>
    </source>
</evidence>
<evidence type="ECO:0000259" key="8">
    <source>
        <dbReference type="Pfam" id="PF08546"/>
    </source>
</evidence>
<dbReference type="Pfam" id="PF02558">
    <property type="entry name" value="ApbA"/>
    <property type="match status" value="1"/>
</dbReference>
<evidence type="ECO:0000313" key="9">
    <source>
        <dbReference type="EMBL" id="SAM07811.1"/>
    </source>
</evidence>
<dbReference type="GO" id="GO:0015940">
    <property type="term" value="P:pantothenate biosynthetic process"/>
    <property type="evidence" value="ECO:0007669"/>
    <property type="project" value="InterPro"/>
</dbReference>
<feature type="domain" description="Ketopantoate reductase C-terminal" evidence="8">
    <location>
        <begin position="188"/>
        <end position="311"/>
    </location>
</feature>